<gene>
    <name evidence="5" type="ORF">F0L46_04025</name>
</gene>
<comment type="caution">
    <text evidence="5">The sequence shown here is derived from an EMBL/GenBank/DDBJ whole genome shotgun (WGS) entry which is preliminary data.</text>
</comment>
<keyword evidence="3" id="KW-0804">Transcription</keyword>
<dbReference type="InterPro" id="IPR000485">
    <property type="entry name" value="AsnC-type_HTH_dom"/>
</dbReference>
<dbReference type="PANTHER" id="PTHR30154:SF53">
    <property type="entry name" value="HTH-TYPE TRANSCRIPTIONAL REGULATOR LRPC"/>
    <property type="match status" value="1"/>
</dbReference>
<reference evidence="5 6" key="1">
    <citation type="submission" date="2019-09" db="EMBL/GenBank/DDBJ databases">
        <title>Salinarimonas rosea gen. nov., sp. nov., a new member of the a-2 subgroup of the Proteobacteria.</title>
        <authorList>
            <person name="Liu J."/>
        </authorList>
    </citation>
    <scope>NUCLEOTIDE SEQUENCE [LARGE SCALE GENOMIC DNA]</scope>
    <source>
        <strain evidence="5 6">BN140002</strain>
    </source>
</reference>
<dbReference type="Gene3D" id="3.30.70.920">
    <property type="match status" value="1"/>
</dbReference>
<keyword evidence="6" id="KW-1185">Reference proteome</keyword>
<evidence type="ECO:0000313" key="5">
    <source>
        <dbReference type="EMBL" id="KAA2242138.1"/>
    </source>
</evidence>
<dbReference type="AlphaFoldDB" id="A0A5B2VU56"/>
<dbReference type="PANTHER" id="PTHR30154">
    <property type="entry name" value="LEUCINE-RESPONSIVE REGULATORY PROTEIN"/>
    <property type="match status" value="1"/>
</dbReference>
<dbReference type="GO" id="GO:0043200">
    <property type="term" value="P:response to amino acid"/>
    <property type="evidence" value="ECO:0007669"/>
    <property type="project" value="TreeGrafter"/>
</dbReference>
<dbReference type="InterPro" id="IPR019887">
    <property type="entry name" value="Tscrpt_reg_AsnC/Lrp_C"/>
</dbReference>
<dbReference type="InterPro" id="IPR011008">
    <property type="entry name" value="Dimeric_a/b-barrel"/>
</dbReference>
<feature type="domain" description="HTH asnC-type" evidence="4">
    <location>
        <begin position="9"/>
        <end position="70"/>
    </location>
</feature>
<dbReference type="InterPro" id="IPR036388">
    <property type="entry name" value="WH-like_DNA-bd_sf"/>
</dbReference>
<keyword evidence="1" id="KW-0805">Transcription regulation</keyword>
<dbReference type="Gene3D" id="1.10.10.10">
    <property type="entry name" value="Winged helix-like DNA-binding domain superfamily/Winged helix DNA-binding domain"/>
    <property type="match status" value="1"/>
</dbReference>
<dbReference type="PRINTS" id="PR00033">
    <property type="entry name" value="HTHASNC"/>
</dbReference>
<dbReference type="GO" id="GO:0043565">
    <property type="term" value="F:sequence-specific DNA binding"/>
    <property type="evidence" value="ECO:0007669"/>
    <property type="project" value="InterPro"/>
</dbReference>
<dbReference type="OrthoDB" id="9809462at2"/>
<reference evidence="5 6" key="2">
    <citation type="submission" date="2019-09" db="EMBL/GenBank/DDBJ databases">
        <authorList>
            <person name="Jin C."/>
        </authorList>
    </citation>
    <scope>NUCLEOTIDE SEQUENCE [LARGE SCALE GENOMIC DNA]</scope>
    <source>
        <strain evidence="5 6">BN140002</strain>
    </source>
</reference>
<accession>A0A5B2VU56</accession>
<dbReference type="InterPro" id="IPR019888">
    <property type="entry name" value="Tscrpt_reg_AsnC-like"/>
</dbReference>
<organism evidence="5 6">
    <name type="scientific">Salinarimonas soli</name>
    <dbReference type="NCBI Taxonomy" id="1638099"/>
    <lineage>
        <taxon>Bacteria</taxon>
        <taxon>Pseudomonadati</taxon>
        <taxon>Pseudomonadota</taxon>
        <taxon>Alphaproteobacteria</taxon>
        <taxon>Hyphomicrobiales</taxon>
        <taxon>Salinarimonadaceae</taxon>
        <taxon>Salinarimonas</taxon>
    </lineage>
</organism>
<dbReference type="SMART" id="SM00344">
    <property type="entry name" value="HTH_ASNC"/>
    <property type="match status" value="1"/>
</dbReference>
<keyword evidence="2" id="KW-0238">DNA-binding</keyword>
<name>A0A5B2VU56_9HYPH</name>
<evidence type="ECO:0000256" key="1">
    <source>
        <dbReference type="ARBA" id="ARBA00023015"/>
    </source>
</evidence>
<proteinExistence type="predicted"/>
<sequence>MEGGTARHMDAKDRALIGLLARDARQPVVGLARALGLSRSATQERLRRLEASGVIQGYTVRTRPGSQTLQAWLSITLRPGATCVQLVPAVLACPAVRICHSVAGPVDMMVLAQVGSVEELSALRERFAGLPGVAEVRTAPVLAVHAGA</sequence>
<dbReference type="SUPFAM" id="SSF54909">
    <property type="entry name" value="Dimeric alpha+beta barrel"/>
    <property type="match status" value="1"/>
</dbReference>
<dbReference type="GO" id="GO:0005829">
    <property type="term" value="C:cytosol"/>
    <property type="evidence" value="ECO:0007669"/>
    <property type="project" value="TreeGrafter"/>
</dbReference>
<dbReference type="Proteomes" id="UP000323142">
    <property type="component" value="Unassembled WGS sequence"/>
</dbReference>
<evidence type="ECO:0000313" key="6">
    <source>
        <dbReference type="Proteomes" id="UP000323142"/>
    </source>
</evidence>
<dbReference type="SUPFAM" id="SSF46785">
    <property type="entry name" value="Winged helix' DNA-binding domain"/>
    <property type="match status" value="1"/>
</dbReference>
<dbReference type="PROSITE" id="PS50956">
    <property type="entry name" value="HTH_ASNC_2"/>
    <property type="match status" value="1"/>
</dbReference>
<dbReference type="Pfam" id="PF13404">
    <property type="entry name" value="HTH_AsnC-type"/>
    <property type="match status" value="1"/>
</dbReference>
<dbReference type="InterPro" id="IPR036390">
    <property type="entry name" value="WH_DNA-bd_sf"/>
</dbReference>
<protein>
    <submittedName>
        <fullName evidence="5">Lrp/AsnC family transcriptional regulator</fullName>
    </submittedName>
</protein>
<dbReference type="EMBL" id="VUOA01000007">
    <property type="protein sequence ID" value="KAA2242138.1"/>
    <property type="molecule type" value="Genomic_DNA"/>
</dbReference>
<evidence type="ECO:0000259" key="4">
    <source>
        <dbReference type="PROSITE" id="PS50956"/>
    </source>
</evidence>
<evidence type="ECO:0000256" key="2">
    <source>
        <dbReference type="ARBA" id="ARBA00023125"/>
    </source>
</evidence>
<dbReference type="Pfam" id="PF01037">
    <property type="entry name" value="AsnC_trans_reg"/>
    <property type="match status" value="1"/>
</dbReference>
<evidence type="ECO:0000256" key="3">
    <source>
        <dbReference type="ARBA" id="ARBA00023163"/>
    </source>
</evidence>